<feature type="domain" description="Metallo-beta-lactamase" evidence="2">
    <location>
        <begin position="28"/>
        <end position="279"/>
    </location>
</feature>
<dbReference type="Gene3D" id="3.60.15.10">
    <property type="entry name" value="Ribonuclease Z/Hydroxyacylglutathione hydrolase-like"/>
    <property type="match status" value="1"/>
</dbReference>
<dbReference type="InterPro" id="IPR001279">
    <property type="entry name" value="Metallo-B-lactamas"/>
</dbReference>
<dbReference type="GO" id="GO:0070290">
    <property type="term" value="F:N-acylphosphatidylethanolamine-specific phospholipase D activity"/>
    <property type="evidence" value="ECO:0007669"/>
    <property type="project" value="InterPro"/>
</dbReference>
<dbReference type="GO" id="GO:0008270">
    <property type="term" value="F:zinc ion binding"/>
    <property type="evidence" value="ECO:0007669"/>
    <property type="project" value="InterPro"/>
</dbReference>
<reference evidence="3 4" key="1">
    <citation type="submission" date="2014-06" db="EMBL/GenBank/DDBJ databases">
        <title>Evolutionary Origins and Diversification of the Mycorrhizal Mutualists.</title>
        <authorList>
            <consortium name="DOE Joint Genome Institute"/>
            <consortium name="Mycorrhizal Genomics Consortium"/>
            <person name="Kohler A."/>
            <person name="Kuo A."/>
            <person name="Nagy L.G."/>
            <person name="Floudas D."/>
            <person name="Copeland A."/>
            <person name="Barry K.W."/>
            <person name="Cichocki N."/>
            <person name="Veneault-Fourrey C."/>
            <person name="LaButti K."/>
            <person name="Lindquist E.A."/>
            <person name="Lipzen A."/>
            <person name="Lundell T."/>
            <person name="Morin E."/>
            <person name="Murat C."/>
            <person name="Riley R."/>
            <person name="Ohm R."/>
            <person name="Sun H."/>
            <person name="Tunlid A."/>
            <person name="Henrissat B."/>
            <person name="Grigoriev I.V."/>
            <person name="Hibbett D.S."/>
            <person name="Martin F."/>
        </authorList>
    </citation>
    <scope>NUCLEOTIDE SEQUENCE [LARGE SCALE GENOMIC DNA]</scope>
    <source>
        <strain evidence="3 4">SS14</strain>
    </source>
</reference>
<dbReference type="PANTHER" id="PTHR15032">
    <property type="entry name" value="N-ACYL-PHOSPHATIDYLETHANOLAMINE-HYDROLYZING PHOSPHOLIPASE D"/>
    <property type="match status" value="1"/>
</dbReference>
<accession>A0A0C9VP36</accession>
<sequence>EKFKATWLGHACFLVELPTSSGAARGSRILFDPVFSHRCGPTSCLGPGHITPPACPVEQLPEVDAIVISHCHYDHLDIPTIKSVVFPPSKPTSIAPRTHVFAPLKNEYLFQSLSIPSSNYHCLDWWHNRDHRPPGPSQPSLPPPTVSTTFRLHCTPAQHWGNRHLFDRWTTLWGSWAVESNPLNPTTSQPTNGPVENKKLWFGGDTGYRSVRDGEDENEVPVCPVFKEIGAKFGSFDLALIPIGSYAPRGLLSPMHCSPKDSVAVFKDVNAKRALAMHWGTWVLSSEGILEPVEELKAECAKAGVEDGRFTACGLGDTTAV</sequence>
<evidence type="ECO:0000256" key="1">
    <source>
        <dbReference type="PIRSR" id="PIRSR038896-50"/>
    </source>
</evidence>
<dbReference type="GO" id="GO:0070291">
    <property type="term" value="P:N-acylethanolamine metabolic process"/>
    <property type="evidence" value="ECO:0007669"/>
    <property type="project" value="TreeGrafter"/>
</dbReference>
<evidence type="ECO:0000313" key="3">
    <source>
        <dbReference type="EMBL" id="KIJ39586.1"/>
    </source>
</evidence>
<evidence type="ECO:0000313" key="4">
    <source>
        <dbReference type="Proteomes" id="UP000054279"/>
    </source>
</evidence>
<organism evidence="3 4">
    <name type="scientific">Sphaerobolus stellatus (strain SS14)</name>
    <dbReference type="NCBI Taxonomy" id="990650"/>
    <lineage>
        <taxon>Eukaryota</taxon>
        <taxon>Fungi</taxon>
        <taxon>Dikarya</taxon>
        <taxon>Basidiomycota</taxon>
        <taxon>Agaricomycotina</taxon>
        <taxon>Agaricomycetes</taxon>
        <taxon>Phallomycetidae</taxon>
        <taxon>Geastrales</taxon>
        <taxon>Sphaerobolaceae</taxon>
        <taxon>Sphaerobolus</taxon>
    </lineage>
</organism>
<dbReference type="Pfam" id="PF12706">
    <property type="entry name" value="Lactamase_B_2"/>
    <property type="match status" value="1"/>
</dbReference>
<dbReference type="InterPro" id="IPR036866">
    <property type="entry name" value="RibonucZ/Hydroxyglut_hydro"/>
</dbReference>
<evidence type="ECO:0000259" key="2">
    <source>
        <dbReference type="Pfam" id="PF12706"/>
    </source>
</evidence>
<proteinExistence type="predicted"/>
<dbReference type="Proteomes" id="UP000054279">
    <property type="component" value="Unassembled WGS sequence"/>
</dbReference>
<dbReference type="GO" id="GO:0070292">
    <property type="term" value="P:N-acylphosphatidylethanolamine metabolic process"/>
    <property type="evidence" value="ECO:0007669"/>
    <property type="project" value="TreeGrafter"/>
</dbReference>
<dbReference type="InterPro" id="IPR024884">
    <property type="entry name" value="NAPE-PLD"/>
</dbReference>
<dbReference type="PIRSF" id="PIRSF038896">
    <property type="entry name" value="NAPE-PLD"/>
    <property type="match status" value="1"/>
</dbReference>
<dbReference type="PANTHER" id="PTHR15032:SF4">
    <property type="entry name" value="N-ACYL-PHOSPHATIDYLETHANOLAMINE-HYDROLYZING PHOSPHOLIPASE D"/>
    <property type="match status" value="1"/>
</dbReference>
<feature type="non-terminal residue" evidence="3">
    <location>
        <position position="1"/>
    </location>
</feature>
<dbReference type="OrthoDB" id="332863at2759"/>
<dbReference type="SUPFAM" id="SSF56281">
    <property type="entry name" value="Metallo-hydrolase/oxidoreductase"/>
    <property type="match status" value="1"/>
</dbReference>
<dbReference type="EMBL" id="KN837151">
    <property type="protein sequence ID" value="KIJ39586.1"/>
    <property type="molecule type" value="Genomic_DNA"/>
</dbReference>
<dbReference type="GO" id="GO:0005737">
    <property type="term" value="C:cytoplasm"/>
    <property type="evidence" value="ECO:0007669"/>
    <property type="project" value="TreeGrafter"/>
</dbReference>
<feature type="binding site" evidence="1">
    <location>
        <position position="256"/>
    </location>
    <ligand>
        <name>an N-acyl-1,2-diacyl-sn-glycero-3-phosphoethanolamine</name>
        <dbReference type="ChEBI" id="CHEBI:62537"/>
    </ligand>
</feature>
<gene>
    <name evidence="3" type="ORF">M422DRAFT_174977</name>
</gene>
<name>A0A0C9VP36_SPHS4</name>
<keyword evidence="4" id="KW-1185">Reference proteome</keyword>
<feature type="non-terminal residue" evidence="3">
    <location>
        <position position="321"/>
    </location>
</feature>
<dbReference type="AlphaFoldDB" id="A0A0C9VP36"/>
<feature type="binding site" evidence="1">
    <location>
        <position position="73"/>
    </location>
    <ligand>
        <name>an N-acyl-1,2-diacyl-sn-glycero-3-phosphoethanolamine</name>
        <dbReference type="ChEBI" id="CHEBI:62537"/>
    </ligand>
</feature>
<protein>
    <recommendedName>
        <fullName evidence="2">Metallo-beta-lactamase domain-containing protein</fullName>
    </recommendedName>
</protein>
<dbReference type="HOGENOM" id="CLU_020884_2_0_1"/>